<dbReference type="EMBL" id="DTMF01000084">
    <property type="protein sequence ID" value="HGF33379.1"/>
    <property type="molecule type" value="Genomic_DNA"/>
</dbReference>
<evidence type="ECO:0000313" key="6">
    <source>
        <dbReference type="EMBL" id="HGF33379.1"/>
    </source>
</evidence>
<evidence type="ECO:0000256" key="2">
    <source>
        <dbReference type="ARBA" id="ARBA00023125"/>
    </source>
</evidence>
<dbReference type="GO" id="GO:0003677">
    <property type="term" value="F:DNA binding"/>
    <property type="evidence" value="ECO:0007669"/>
    <property type="project" value="UniProtKB-KW"/>
</dbReference>
<dbReference type="PANTHER" id="PTHR43214">
    <property type="entry name" value="TWO-COMPONENT RESPONSE REGULATOR"/>
    <property type="match status" value="1"/>
</dbReference>
<dbReference type="InterPro" id="IPR058245">
    <property type="entry name" value="NreC/VraR/RcsB-like_REC"/>
</dbReference>
<keyword evidence="2" id="KW-0238">DNA-binding</keyword>
<feature type="domain" description="Response regulatory" evidence="5">
    <location>
        <begin position="5"/>
        <end position="120"/>
    </location>
</feature>
<dbReference type="InterPro" id="IPR011006">
    <property type="entry name" value="CheY-like_superfamily"/>
</dbReference>
<dbReference type="Pfam" id="PF00072">
    <property type="entry name" value="Response_reg"/>
    <property type="match status" value="1"/>
</dbReference>
<dbReference type="InterPro" id="IPR001789">
    <property type="entry name" value="Sig_transdc_resp-reg_receiver"/>
</dbReference>
<dbReference type="SMART" id="SM00448">
    <property type="entry name" value="REC"/>
    <property type="match status" value="1"/>
</dbReference>
<dbReference type="SUPFAM" id="SSF52172">
    <property type="entry name" value="CheY-like"/>
    <property type="match status" value="1"/>
</dbReference>
<name>A0A7C3V6D9_9BACT</name>
<sequence>MEMKSIILADDHILVRQGIKRIIQENPAMHVLEAGDGLELLDLLKNSTPDLVILDISMPHLGGLEAAQIIKTQYPQIKIMILTMHREKNFFRKALKIGVDGYVLKEDADIALNSAIKAILHNKTYFSPLLAR</sequence>
<dbReference type="PANTHER" id="PTHR43214:SF41">
    <property type="entry name" value="NITRATE_NITRITE RESPONSE REGULATOR PROTEIN NARP"/>
    <property type="match status" value="1"/>
</dbReference>
<evidence type="ECO:0000256" key="4">
    <source>
        <dbReference type="PROSITE-ProRule" id="PRU00169"/>
    </source>
</evidence>
<evidence type="ECO:0000256" key="1">
    <source>
        <dbReference type="ARBA" id="ARBA00023015"/>
    </source>
</evidence>
<keyword evidence="3" id="KW-0804">Transcription</keyword>
<dbReference type="Gene3D" id="3.40.50.2300">
    <property type="match status" value="1"/>
</dbReference>
<proteinExistence type="predicted"/>
<evidence type="ECO:0000259" key="5">
    <source>
        <dbReference type="PROSITE" id="PS50110"/>
    </source>
</evidence>
<reference evidence="6" key="1">
    <citation type="journal article" date="2020" name="mSystems">
        <title>Genome- and Community-Level Interaction Insights into Carbon Utilization and Element Cycling Functions of Hydrothermarchaeota in Hydrothermal Sediment.</title>
        <authorList>
            <person name="Zhou Z."/>
            <person name="Liu Y."/>
            <person name="Xu W."/>
            <person name="Pan J."/>
            <person name="Luo Z.H."/>
            <person name="Li M."/>
        </authorList>
    </citation>
    <scope>NUCLEOTIDE SEQUENCE [LARGE SCALE GENOMIC DNA]</scope>
    <source>
        <strain evidence="6">SpSt-897</strain>
    </source>
</reference>
<comment type="caution">
    <text evidence="6">The sequence shown here is derived from an EMBL/GenBank/DDBJ whole genome shotgun (WGS) entry which is preliminary data.</text>
</comment>
<feature type="modified residue" description="4-aspartylphosphate" evidence="4">
    <location>
        <position position="55"/>
    </location>
</feature>
<gene>
    <name evidence="6" type="ORF">ENW96_03180</name>
</gene>
<evidence type="ECO:0000256" key="3">
    <source>
        <dbReference type="ARBA" id="ARBA00023163"/>
    </source>
</evidence>
<dbReference type="AlphaFoldDB" id="A0A7C3V6D9"/>
<protein>
    <submittedName>
        <fullName evidence="6">Response regulator transcription factor</fullName>
    </submittedName>
</protein>
<dbReference type="PROSITE" id="PS50110">
    <property type="entry name" value="RESPONSE_REGULATORY"/>
    <property type="match status" value="1"/>
</dbReference>
<keyword evidence="1" id="KW-0805">Transcription regulation</keyword>
<accession>A0A7C3V6D9</accession>
<dbReference type="InterPro" id="IPR039420">
    <property type="entry name" value="WalR-like"/>
</dbReference>
<keyword evidence="4" id="KW-0597">Phosphoprotein</keyword>
<dbReference type="GO" id="GO:0000160">
    <property type="term" value="P:phosphorelay signal transduction system"/>
    <property type="evidence" value="ECO:0007669"/>
    <property type="project" value="InterPro"/>
</dbReference>
<dbReference type="CDD" id="cd17535">
    <property type="entry name" value="REC_NarL-like"/>
    <property type="match status" value="1"/>
</dbReference>
<organism evidence="6">
    <name type="scientific">Desulfobacca acetoxidans</name>
    <dbReference type="NCBI Taxonomy" id="60893"/>
    <lineage>
        <taxon>Bacteria</taxon>
        <taxon>Pseudomonadati</taxon>
        <taxon>Thermodesulfobacteriota</taxon>
        <taxon>Desulfobaccia</taxon>
        <taxon>Desulfobaccales</taxon>
        <taxon>Desulfobaccaceae</taxon>
        <taxon>Desulfobacca</taxon>
    </lineage>
</organism>